<sequence length="80" mass="9026">MRVTLHGRTISSHYAWMRVAGCSTNTHTRASALRRLNERAGAGILFRREVEIDGDTTSSPTPRRRSTSFRLPNFRSGHLS</sequence>
<evidence type="ECO:0000256" key="1">
    <source>
        <dbReference type="SAM" id="MobiDB-lite"/>
    </source>
</evidence>
<dbReference type="Proteomes" id="UP000299102">
    <property type="component" value="Unassembled WGS sequence"/>
</dbReference>
<accession>A0A4C1VI14</accession>
<dbReference type="AlphaFoldDB" id="A0A4C1VI14"/>
<gene>
    <name evidence="2" type="ORF">EVAR_22377_1</name>
</gene>
<feature type="region of interest" description="Disordered" evidence="1">
    <location>
        <begin position="51"/>
        <end position="80"/>
    </location>
</feature>
<keyword evidence="3" id="KW-1185">Reference proteome</keyword>
<evidence type="ECO:0000313" key="2">
    <source>
        <dbReference type="EMBL" id="GBP38728.1"/>
    </source>
</evidence>
<proteinExistence type="predicted"/>
<dbReference type="EMBL" id="BGZK01000353">
    <property type="protein sequence ID" value="GBP38728.1"/>
    <property type="molecule type" value="Genomic_DNA"/>
</dbReference>
<name>A0A4C1VI14_EUMVA</name>
<organism evidence="2 3">
    <name type="scientific">Eumeta variegata</name>
    <name type="common">Bagworm moth</name>
    <name type="synonym">Eumeta japonica</name>
    <dbReference type="NCBI Taxonomy" id="151549"/>
    <lineage>
        <taxon>Eukaryota</taxon>
        <taxon>Metazoa</taxon>
        <taxon>Ecdysozoa</taxon>
        <taxon>Arthropoda</taxon>
        <taxon>Hexapoda</taxon>
        <taxon>Insecta</taxon>
        <taxon>Pterygota</taxon>
        <taxon>Neoptera</taxon>
        <taxon>Endopterygota</taxon>
        <taxon>Lepidoptera</taxon>
        <taxon>Glossata</taxon>
        <taxon>Ditrysia</taxon>
        <taxon>Tineoidea</taxon>
        <taxon>Psychidae</taxon>
        <taxon>Oiketicinae</taxon>
        <taxon>Eumeta</taxon>
    </lineage>
</organism>
<reference evidence="2 3" key="1">
    <citation type="journal article" date="2019" name="Commun. Biol.">
        <title>The bagworm genome reveals a unique fibroin gene that provides high tensile strength.</title>
        <authorList>
            <person name="Kono N."/>
            <person name="Nakamura H."/>
            <person name="Ohtoshi R."/>
            <person name="Tomita M."/>
            <person name="Numata K."/>
            <person name="Arakawa K."/>
        </authorList>
    </citation>
    <scope>NUCLEOTIDE SEQUENCE [LARGE SCALE GENOMIC DNA]</scope>
</reference>
<comment type="caution">
    <text evidence="2">The sequence shown here is derived from an EMBL/GenBank/DDBJ whole genome shotgun (WGS) entry which is preliminary data.</text>
</comment>
<evidence type="ECO:0000313" key="3">
    <source>
        <dbReference type="Proteomes" id="UP000299102"/>
    </source>
</evidence>
<protein>
    <submittedName>
        <fullName evidence="2">Uncharacterized protein</fullName>
    </submittedName>
</protein>